<organism evidence="3 4">
    <name type="scientific">Lyophyllum shimeji</name>
    <name type="common">Hon-shimeji</name>
    <name type="synonym">Tricholoma shimeji</name>
    <dbReference type="NCBI Taxonomy" id="47721"/>
    <lineage>
        <taxon>Eukaryota</taxon>
        <taxon>Fungi</taxon>
        <taxon>Dikarya</taxon>
        <taxon>Basidiomycota</taxon>
        <taxon>Agaricomycotina</taxon>
        <taxon>Agaricomycetes</taxon>
        <taxon>Agaricomycetidae</taxon>
        <taxon>Agaricales</taxon>
        <taxon>Tricholomatineae</taxon>
        <taxon>Lyophyllaceae</taxon>
        <taxon>Lyophyllum</taxon>
    </lineage>
</organism>
<evidence type="ECO:0000256" key="1">
    <source>
        <dbReference type="SAM" id="MobiDB-lite"/>
    </source>
</evidence>
<evidence type="ECO:0000313" key="4">
    <source>
        <dbReference type="Proteomes" id="UP001063166"/>
    </source>
</evidence>
<proteinExistence type="predicted"/>
<comment type="caution">
    <text evidence="3">The sequence shown here is derived from an EMBL/GenBank/DDBJ whole genome shotgun (WGS) entry which is preliminary data.</text>
</comment>
<dbReference type="SMART" id="SM00271">
    <property type="entry name" value="DnaJ"/>
    <property type="match status" value="1"/>
</dbReference>
<feature type="compositionally biased region" description="Basic residues" evidence="1">
    <location>
        <begin position="312"/>
        <end position="323"/>
    </location>
</feature>
<evidence type="ECO:0000313" key="3">
    <source>
        <dbReference type="EMBL" id="GLB41731.1"/>
    </source>
</evidence>
<name>A0A9P3PUZ3_LYOSH</name>
<dbReference type="SUPFAM" id="SSF46565">
    <property type="entry name" value="Chaperone J-domain"/>
    <property type="match status" value="1"/>
</dbReference>
<dbReference type="AlphaFoldDB" id="A0A9P3PUZ3"/>
<dbReference type="PANTHER" id="PTHR43948:SF10">
    <property type="entry name" value="MRJ, ISOFORM E"/>
    <property type="match status" value="1"/>
</dbReference>
<dbReference type="OrthoDB" id="442087at2759"/>
<accession>A0A9P3PUZ3</accession>
<dbReference type="PANTHER" id="PTHR43948">
    <property type="entry name" value="DNAJ HOMOLOG SUBFAMILY B"/>
    <property type="match status" value="1"/>
</dbReference>
<dbReference type="PROSITE" id="PS00636">
    <property type="entry name" value="DNAJ_1"/>
    <property type="match status" value="1"/>
</dbReference>
<keyword evidence="4" id="KW-1185">Reference proteome</keyword>
<dbReference type="InterPro" id="IPR036869">
    <property type="entry name" value="J_dom_sf"/>
</dbReference>
<feature type="region of interest" description="Disordered" evidence="1">
    <location>
        <begin position="240"/>
        <end position="323"/>
    </location>
</feature>
<dbReference type="PROSITE" id="PS50076">
    <property type="entry name" value="DNAJ_2"/>
    <property type="match status" value="1"/>
</dbReference>
<dbReference type="Pfam" id="PF00226">
    <property type="entry name" value="DnaJ"/>
    <property type="match status" value="1"/>
</dbReference>
<feature type="domain" description="J" evidence="2">
    <location>
        <begin position="4"/>
        <end position="75"/>
    </location>
</feature>
<sequence>MATNLYETLEVSKDATPEQIRKAYKKKALQTHPDRLPQGTSPEERRASEELFRQVNHAYEVLTDPQNRRVYDLHGVWPPPEPESVPLPRSSSGHRPYSQRPYQSGAFFTDSAFEDQGPFFAFTDPFSLFDAVFGFGDARPHYGRRHNYERPWFASQLSRMMHDDIDDPFGFSSGLMGFPALDTPPFPSGSRGQWKSERFISSTVHGVTTTVHERRDWEGNEHVTRTYSDGREIRTINGVEQPPARGYLPPSNQYPANPPPPYPGHAPGGYDNPRESVSKDYSHRRDRTYSETQPVIPEPYTTEGPDRDHGNSHHRRRWWSGRR</sequence>
<dbReference type="PRINTS" id="PR00625">
    <property type="entry name" value="JDOMAIN"/>
</dbReference>
<dbReference type="Gene3D" id="1.10.287.110">
    <property type="entry name" value="DnaJ domain"/>
    <property type="match status" value="1"/>
</dbReference>
<gene>
    <name evidence="3" type="ORF">LshimejAT787_1003310</name>
</gene>
<reference evidence="3" key="1">
    <citation type="submission" date="2022-07" db="EMBL/GenBank/DDBJ databases">
        <title>The genome of Lyophyllum shimeji provides insight into the initial evolution of ectomycorrhizal fungal genome.</title>
        <authorList>
            <person name="Kobayashi Y."/>
            <person name="Shibata T."/>
            <person name="Hirakawa H."/>
            <person name="Shigenobu S."/>
            <person name="Nishiyama T."/>
            <person name="Yamada A."/>
            <person name="Hasebe M."/>
            <person name="Kawaguchi M."/>
        </authorList>
    </citation>
    <scope>NUCLEOTIDE SEQUENCE</scope>
    <source>
        <strain evidence="3">AT787</strain>
    </source>
</reference>
<dbReference type="InterPro" id="IPR001623">
    <property type="entry name" value="DnaJ_domain"/>
</dbReference>
<evidence type="ECO:0000259" key="2">
    <source>
        <dbReference type="PROSITE" id="PS50076"/>
    </source>
</evidence>
<dbReference type="EMBL" id="BRPK01000010">
    <property type="protein sequence ID" value="GLB41731.1"/>
    <property type="molecule type" value="Genomic_DNA"/>
</dbReference>
<dbReference type="Proteomes" id="UP001063166">
    <property type="component" value="Unassembled WGS sequence"/>
</dbReference>
<feature type="region of interest" description="Disordered" evidence="1">
    <location>
        <begin position="23"/>
        <end position="50"/>
    </location>
</feature>
<dbReference type="InterPro" id="IPR018253">
    <property type="entry name" value="DnaJ_domain_CS"/>
</dbReference>
<protein>
    <submittedName>
        <fullName evidence="3">DnaJ molecular chaperone homology domain</fullName>
    </submittedName>
</protein>
<dbReference type="CDD" id="cd06257">
    <property type="entry name" value="DnaJ"/>
    <property type="match status" value="1"/>
</dbReference>
<feature type="compositionally biased region" description="Basic and acidic residues" evidence="1">
    <location>
        <begin position="272"/>
        <end position="289"/>
    </location>
</feature>